<feature type="binding site" evidence="8">
    <location>
        <begin position="327"/>
        <end position="330"/>
    </location>
    <ligand>
        <name>ATP</name>
        <dbReference type="ChEBI" id="CHEBI:30616"/>
    </ligand>
</feature>
<evidence type="ECO:0000256" key="1">
    <source>
        <dbReference type="ARBA" id="ARBA00008226"/>
    </source>
</evidence>
<keyword evidence="2 8" id="KW-0963">Cytoplasm</keyword>
<feature type="binding site" evidence="8">
    <location>
        <position position="97"/>
    </location>
    <ligand>
        <name>substrate</name>
    </ligand>
</feature>
<evidence type="ECO:0000256" key="5">
    <source>
        <dbReference type="ARBA" id="ARBA00022840"/>
    </source>
</evidence>
<feature type="binding site" evidence="8">
    <location>
        <begin position="283"/>
        <end position="284"/>
    </location>
    <ligand>
        <name>ATP</name>
        <dbReference type="ChEBI" id="CHEBI:30616"/>
    </ligand>
</feature>
<dbReference type="InterPro" id="IPR027031">
    <property type="entry name" value="Gly-tRNA_synthase/POLG2"/>
</dbReference>
<dbReference type="PANTHER" id="PTHR10745">
    <property type="entry name" value="GLYCYL-TRNA SYNTHETASE/DNA POLYMERASE SUBUNIT GAMMA-2"/>
    <property type="match status" value="1"/>
</dbReference>
<dbReference type="GO" id="GO:0005829">
    <property type="term" value="C:cytosol"/>
    <property type="evidence" value="ECO:0007669"/>
    <property type="project" value="UniProtKB-ARBA"/>
</dbReference>
<dbReference type="SUPFAM" id="SSF55681">
    <property type="entry name" value="Class II aaRS and biotin synthetases"/>
    <property type="match status" value="1"/>
</dbReference>
<reference evidence="10" key="1">
    <citation type="submission" date="2023-05" db="EMBL/GenBank/DDBJ databases">
        <title>Mariniplasma microaerophilum sp. nov., a novel anaerobic mollicute isolated from terrestrial mud volcano, Taman Peninsula, Russia.</title>
        <authorList>
            <person name="Khomyakova M.A."/>
            <person name="Merkel A.Y."/>
            <person name="Slobodkin A.I."/>
        </authorList>
    </citation>
    <scope>NUCLEOTIDE SEQUENCE</scope>
    <source>
        <strain evidence="10">M4Ah</strain>
    </source>
</reference>
<dbReference type="Gene3D" id="3.30.930.10">
    <property type="entry name" value="Bira Bifunctional Protein, Domain 2"/>
    <property type="match status" value="1"/>
</dbReference>
<feature type="binding site" evidence="8">
    <location>
        <begin position="199"/>
        <end position="201"/>
    </location>
    <ligand>
        <name>ATP</name>
        <dbReference type="ChEBI" id="CHEBI:30616"/>
    </ligand>
</feature>
<dbReference type="Proteomes" id="UP001431532">
    <property type="component" value="Unassembled WGS sequence"/>
</dbReference>
<comment type="subcellular location">
    <subcellularLocation>
        <location evidence="8">Cytoplasm</location>
    </subcellularLocation>
</comment>
<dbReference type="Gene3D" id="3.40.50.800">
    <property type="entry name" value="Anticodon-binding domain"/>
    <property type="match status" value="1"/>
</dbReference>
<dbReference type="InterPro" id="IPR033731">
    <property type="entry name" value="GlyRS-like_core"/>
</dbReference>
<evidence type="ECO:0000256" key="3">
    <source>
        <dbReference type="ARBA" id="ARBA00022598"/>
    </source>
</evidence>
<evidence type="ECO:0000256" key="4">
    <source>
        <dbReference type="ARBA" id="ARBA00022741"/>
    </source>
</evidence>
<dbReference type="EMBL" id="JASCXW010000007">
    <property type="protein sequence ID" value="MDI6452610.1"/>
    <property type="molecule type" value="Genomic_DNA"/>
</dbReference>
<dbReference type="CDD" id="cd00774">
    <property type="entry name" value="GlyRS-like_core"/>
    <property type="match status" value="1"/>
</dbReference>
<comment type="similarity">
    <text evidence="1 8">Belongs to the class-II aminoacyl-tRNA synthetase family.</text>
</comment>
<feature type="binding site" evidence="8">
    <location>
        <begin position="209"/>
        <end position="214"/>
    </location>
    <ligand>
        <name>ATP</name>
        <dbReference type="ChEBI" id="CHEBI:30616"/>
    </ligand>
</feature>
<comment type="caution">
    <text evidence="10">The sequence shown here is derived from an EMBL/GenBank/DDBJ whole genome shotgun (WGS) entry which is preliminary data.</text>
</comment>
<dbReference type="Pfam" id="PF03129">
    <property type="entry name" value="HGTP_anticodon"/>
    <property type="match status" value="1"/>
</dbReference>
<evidence type="ECO:0000313" key="10">
    <source>
        <dbReference type="EMBL" id="MDI6452610.1"/>
    </source>
</evidence>
<dbReference type="EC" id="6.1.1.14" evidence="8"/>
<organism evidence="10 11">
    <name type="scientific">Peloplasma aerotolerans</name>
    <dbReference type="NCBI Taxonomy" id="3044389"/>
    <lineage>
        <taxon>Bacteria</taxon>
        <taxon>Bacillati</taxon>
        <taxon>Mycoplasmatota</taxon>
        <taxon>Mollicutes</taxon>
        <taxon>Acholeplasmatales</taxon>
        <taxon>Acholeplasmataceae</taxon>
        <taxon>Peloplasma</taxon>
    </lineage>
</organism>
<dbReference type="InterPro" id="IPR006195">
    <property type="entry name" value="aa-tRNA-synth_II"/>
</dbReference>
<dbReference type="Pfam" id="PF00587">
    <property type="entry name" value="tRNA-synt_2b"/>
    <property type="match status" value="1"/>
</dbReference>
<dbReference type="GO" id="GO:0004820">
    <property type="term" value="F:glycine-tRNA ligase activity"/>
    <property type="evidence" value="ECO:0007669"/>
    <property type="project" value="UniProtKB-UniRule"/>
</dbReference>
<comment type="function">
    <text evidence="8">Catalyzes the attachment of glycine to tRNA(Gly).</text>
</comment>
<dbReference type="InterPro" id="IPR004154">
    <property type="entry name" value="Anticodon-bd"/>
</dbReference>
<evidence type="ECO:0000313" key="11">
    <source>
        <dbReference type="Proteomes" id="UP001431532"/>
    </source>
</evidence>
<gene>
    <name evidence="8" type="primary">glyQS</name>
    <name evidence="10" type="ORF">QJ521_03440</name>
</gene>
<dbReference type="PROSITE" id="PS50862">
    <property type="entry name" value="AA_TRNA_LIGASE_II"/>
    <property type="match status" value="1"/>
</dbReference>
<dbReference type="NCBIfam" id="NF003211">
    <property type="entry name" value="PRK04173.1"/>
    <property type="match status" value="1"/>
</dbReference>
<keyword evidence="3 8" id="KW-0436">Ligase</keyword>
<dbReference type="NCBIfam" id="TIGR00389">
    <property type="entry name" value="glyS_dimeric"/>
    <property type="match status" value="1"/>
</dbReference>
<keyword evidence="5 8" id="KW-0067">ATP-binding</keyword>
<proteinExistence type="inferred from homology"/>
<dbReference type="GO" id="GO:1990742">
    <property type="term" value="C:microvesicle"/>
    <property type="evidence" value="ECO:0007669"/>
    <property type="project" value="UniProtKB-ARBA"/>
</dbReference>
<dbReference type="GO" id="GO:0005524">
    <property type="term" value="F:ATP binding"/>
    <property type="evidence" value="ECO:0007669"/>
    <property type="project" value="UniProtKB-UniRule"/>
</dbReference>
<comment type="subunit">
    <text evidence="8">Homodimer.</text>
</comment>
<feature type="binding site" evidence="8">
    <location>
        <begin position="323"/>
        <end position="327"/>
    </location>
    <ligand>
        <name>substrate</name>
    </ligand>
</feature>
<dbReference type="HAMAP" id="MF_00253_B">
    <property type="entry name" value="Gly_tRNA_synth_B"/>
    <property type="match status" value="1"/>
</dbReference>
<dbReference type="PRINTS" id="PR01043">
    <property type="entry name" value="TRNASYNTHGLY"/>
</dbReference>
<dbReference type="GO" id="GO:0004081">
    <property type="term" value="F:bis(5'-nucleosyl)-tetraphosphatase (asymmetrical) activity"/>
    <property type="evidence" value="ECO:0007669"/>
    <property type="project" value="UniProtKB-ARBA"/>
</dbReference>
<feature type="binding site" evidence="8">
    <location>
        <begin position="214"/>
        <end position="218"/>
    </location>
    <ligand>
        <name>substrate</name>
    </ligand>
</feature>
<protein>
    <recommendedName>
        <fullName evidence="8">Glycine--tRNA ligase</fullName>
        <ecNumber evidence="8">6.1.1.14</ecNumber>
    </recommendedName>
    <alternativeName>
        <fullName evidence="8">Glycyl-tRNA synthetase</fullName>
        <shortName evidence="8">GlyRS</shortName>
    </alternativeName>
</protein>
<accession>A0AAW6U412</accession>
<feature type="binding site" evidence="8">
    <location>
        <position position="167"/>
    </location>
    <ligand>
        <name>substrate</name>
    </ligand>
</feature>
<dbReference type="PANTHER" id="PTHR10745:SF8">
    <property type="entry name" value="DNA POLYMERASE SUBUNIT GAMMA-2, MITOCHONDRIAL"/>
    <property type="match status" value="1"/>
</dbReference>
<dbReference type="InterPro" id="IPR002315">
    <property type="entry name" value="tRNA-synt_gly"/>
</dbReference>
<sequence>MVTLDQIVQYAKSTGFIFQGSELYGGLANTWDYGPLGSLLKKNIKDAWTLKFQRETPNNVLLDSSILLNSEVWKASGHVGGFSDPLTECKSCNQRFRADQLIENHDNTLNADGWDTDKMYQYLVEHKVPCPNCDKSDYLPIRKFNMMFQTYQGVILEQANQIFLRPETAQGIFIQFKNIQRSTRKKIPFGVCQVGKAFRNEITPGNFIFRTREFEQMELEYFVKPGTELDWFDYWKTYCMDWLVNLGLRKDDLAFDDHSPEALSHYSNATTDIKYRFPWGFDELWGIASRTDFDLKAHQTHSGEDLTYLDPESNERYLPYVIEPSVGVERLLLAFLTSAYDEETLDNGDIRQILHIHPALAPYKAAVLPLIKKSHGEKAFAVYQMLSKYFDVSYDETQSIGKRYRRQDSIGTYLCITVDHDTEKDETVTVRNRDTMEQVRIPINELKAYIEEAVKF</sequence>
<keyword evidence="11" id="KW-1185">Reference proteome</keyword>
<dbReference type="FunFam" id="3.40.50.800:FF:000002">
    <property type="entry name" value="Glycine--tRNA ligase"/>
    <property type="match status" value="1"/>
</dbReference>
<evidence type="ECO:0000259" key="9">
    <source>
        <dbReference type="PROSITE" id="PS50862"/>
    </source>
</evidence>
<evidence type="ECO:0000256" key="7">
    <source>
        <dbReference type="ARBA" id="ARBA00023146"/>
    </source>
</evidence>
<keyword evidence="4 8" id="KW-0547">Nucleotide-binding</keyword>
<dbReference type="AlphaFoldDB" id="A0AAW6U412"/>
<dbReference type="InterPro" id="IPR045864">
    <property type="entry name" value="aa-tRNA-synth_II/BPL/LPL"/>
</dbReference>
<dbReference type="GO" id="GO:0006426">
    <property type="term" value="P:glycyl-tRNA aminoacylation"/>
    <property type="evidence" value="ECO:0007669"/>
    <property type="project" value="UniProtKB-UniRule"/>
</dbReference>
<dbReference type="InterPro" id="IPR002314">
    <property type="entry name" value="aa-tRNA-synt_IIb"/>
</dbReference>
<dbReference type="InterPro" id="IPR022961">
    <property type="entry name" value="Gly_tRNA_ligase_bac"/>
</dbReference>
<evidence type="ECO:0000256" key="2">
    <source>
        <dbReference type="ARBA" id="ARBA00022490"/>
    </source>
</evidence>
<keyword evidence="7 8" id="KW-0030">Aminoacyl-tRNA synthetase</keyword>
<dbReference type="GO" id="GO:0015966">
    <property type="term" value="P:diadenosine tetraphosphate biosynthetic process"/>
    <property type="evidence" value="ECO:0007669"/>
    <property type="project" value="UniProtKB-ARBA"/>
</dbReference>
<dbReference type="InterPro" id="IPR036621">
    <property type="entry name" value="Anticodon-bd_dom_sf"/>
</dbReference>
<evidence type="ECO:0000256" key="8">
    <source>
        <dbReference type="HAMAP-Rule" id="MF_00253"/>
    </source>
</evidence>
<comment type="catalytic activity">
    <reaction evidence="8">
        <text>tRNA(Gly) + glycine + ATP = glycyl-tRNA(Gly) + AMP + diphosphate</text>
        <dbReference type="Rhea" id="RHEA:16013"/>
        <dbReference type="Rhea" id="RHEA-COMP:9664"/>
        <dbReference type="Rhea" id="RHEA-COMP:9683"/>
        <dbReference type="ChEBI" id="CHEBI:30616"/>
        <dbReference type="ChEBI" id="CHEBI:33019"/>
        <dbReference type="ChEBI" id="CHEBI:57305"/>
        <dbReference type="ChEBI" id="CHEBI:78442"/>
        <dbReference type="ChEBI" id="CHEBI:78522"/>
        <dbReference type="ChEBI" id="CHEBI:456215"/>
        <dbReference type="EC" id="6.1.1.14"/>
    </reaction>
</comment>
<dbReference type="GO" id="GO:0070062">
    <property type="term" value="C:extracellular exosome"/>
    <property type="evidence" value="ECO:0007669"/>
    <property type="project" value="UniProtKB-ARBA"/>
</dbReference>
<dbReference type="RefSeq" id="WP_282839025.1">
    <property type="nucleotide sequence ID" value="NZ_JASCXW010000007.1"/>
</dbReference>
<feature type="domain" description="Aminoacyl-transfer RNA synthetases class-II family profile" evidence="9">
    <location>
        <begin position="145"/>
        <end position="362"/>
    </location>
</feature>
<keyword evidence="6 8" id="KW-0648">Protein biosynthesis</keyword>
<evidence type="ECO:0000256" key="6">
    <source>
        <dbReference type="ARBA" id="ARBA00022917"/>
    </source>
</evidence>
<dbReference type="SUPFAM" id="SSF52954">
    <property type="entry name" value="Class II aaRS ABD-related"/>
    <property type="match status" value="1"/>
</dbReference>
<name>A0AAW6U412_9MOLU</name>